<organism evidence="2 3">
    <name type="scientific">Phialemonium thermophilum</name>
    <dbReference type="NCBI Taxonomy" id="223376"/>
    <lineage>
        <taxon>Eukaryota</taxon>
        <taxon>Fungi</taxon>
        <taxon>Dikarya</taxon>
        <taxon>Ascomycota</taxon>
        <taxon>Pezizomycotina</taxon>
        <taxon>Sordariomycetes</taxon>
        <taxon>Sordariomycetidae</taxon>
        <taxon>Cephalothecales</taxon>
        <taxon>Cephalothecaceae</taxon>
        <taxon>Phialemonium</taxon>
    </lineage>
</organism>
<evidence type="ECO:0000313" key="2">
    <source>
        <dbReference type="EMBL" id="KAL1844636.1"/>
    </source>
</evidence>
<name>A0ABR3VSK2_9PEZI</name>
<sequence>MGYSNGALSAATLMSLPEYADLATQVRGWLLASLHVAVPADKVFALSATRYVSMLLPKRKVYNSFDLANVTSDPEVIQRMEADPLFNRVGTMEFFAGIEARARALRTGRVRLNRDIRSVWVGHGTADKVHPYTDTKAWYDKQTHLEDGTFQTYDGWDHQLHASAPGTSEIFYKDIGDWILARAK</sequence>
<evidence type="ECO:0000259" key="1">
    <source>
        <dbReference type="Pfam" id="PF12146"/>
    </source>
</evidence>
<dbReference type="EMBL" id="JAZHXJ010001573">
    <property type="protein sequence ID" value="KAL1844636.1"/>
    <property type="molecule type" value="Genomic_DNA"/>
</dbReference>
<dbReference type="InterPro" id="IPR029058">
    <property type="entry name" value="AB_hydrolase_fold"/>
</dbReference>
<dbReference type="Pfam" id="PF12146">
    <property type="entry name" value="Hydrolase_4"/>
    <property type="match status" value="1"/>
</dbReference>
<proteinExistence type="predicted"/>
<dbReference type="Gene3D" id="3.40.50.1820">
    <property type="entry name" value="alpha/beta hydrolase"/>
    <property type="match status" value="1"/>
</dbReference>
<keyword evidence="3" id="KW-1185">Reference proteome</keyword>
<gene>
    <name evidence="2" type="ORF">VTK73DRAFT_2127</name>
</gene>
<reference evidence="2 3" key="1">
    <citation type="journal article" date="2024" name="Commun. Biol.">
        <title>Comparative genomic analysis of thermophilic fungi reveals convergent evolutionary adaptations and gene losses.</title>
        <authorList>
            <person name="Steindorff A.S."/>
            <person name="Aguilar-Pontes M.V."/>
            <person name="Robinson A.J."/>
            <person name="Andreopoulos B."/>
            <person name="LaButti K."/>
            <person name="Kuo A."/>
            <person name="Mondo S."/>
            <person name="Riley R."/>
            <person name="Otillar R."/>
            <person name="Haridas S."/>
            <person name="Lipzen A."/>
            <person name="Grimwood J."/>
            <person name="Schmutz J."/>
            <person name="Clum A."/>
            <person name="Reid I.D."/>
            <person name="Moisan M.C."/>
            <person name="Butler G."/>
            <person name="Nguyen T.T.M."/>
            <person name="Dewar K."/>
            <person name="Conant G."/>
            <person name="Drula E."/>
            <person name="Henrissat B."/>
            <person name="Hansel C."/>
            <person name="Singer S."/>
            <person name="Hutchinson M.I."/>
            <person name="de Vries R.P."/>
            <person name="Natvig D.O."/>
            <person name="Powell A.J."/>
            <person name="Tsang A."/>
            <person name="Grigoriev I.V."/>
        </authorList>
    </citation>
    <scope>NUCLEOTIDE SEQUENCE [LARGE SCALE GENOMIC DNA]</scope>
    <source>
        <strain evidence="2 3">ATCC 24622</strain>
    </source>
</reference>
<dbReference type="InterPro" id="IPR022742">
    <property type="entry name" value="Hydrolase_4"/>
</dbReference>
<dbReference type="SUPFAM" id="SSF53474">
    <property type="entry name" value="alpha/beta-Hydrolases"/>
    <property type="match status" value="1"/>
</dbReference>
<evidence type="ECO:0000313" key="3">
    <source>
        <dbReference type="Proteomes" id="UP001586593"/>
    </source>
</evidence>
<dbReference type="Proteomes" id="UP001586593">
    <property type="component" value="Unassembled WGS sequence"/>
</dbReference>
<accession>A0ABR3VSK2</accession>
<protein>
    <recommendedName>
        <fullName evidence="1">Serine aminopeptidase S33 domain-containing protein</fullName>
    </recommendedName>
</protein>
<comment type="caution">
    <text evidence="2">The sequence shown here is derived from an EMBL/GenBank/DDBJ whole genome shotgun (WGS) entry which is preliminary data.</text>
</comment>
<feature type="domain" description="Serine aminopeptidase S33" evidence="1">
    <location>
        <begin position="1"/>
        <end position="161"/>
    </location>
</feature>